<evidence type="ECO:0000256" key="2">
    <source>
        <dbReference type="ARBA" id="ARBA00022484"/>
    </source>
</evidence>
<dbReference type="InterPro" id="IPR057596">
    <property type="entry name" value="RDRP_core"/>
</dbReference>
<dbReference type="EMBL" id="GISG01007833">
    <property type="protein sequence ID" value="MBA4615541.1"/>
    <property type="molecule type" value="Transcribed_RNA"/>
</dbReference>
<dbReference type="PANTHER" id="PTHR23079:SF5">
    <property type="entry name" value="RNA-DEPENDENT RNA POLYMERASE 2"/>
    <property type="match status" value="1"/>
</dbReference>
<protein>
    <recommendedName>
        <fullName evidence="8">RNA-dependent RNA polymerase</fullName>
        <ecNumber evidence="8">2.7.7.48</ecNumber>
    </recommendedName>
</protein>
<organism evidence="11">
    <name type="scientific">Opuntia streptacantha</name>
    <name type="common">Prickly pear cactus</name>
    <name type="synonym">Opuntia cardona</name>
    <dbReference type="NCBI Taxonomy" id="393608"/>
    <lineage>
        <taxon>Eukaryota</taxon>
        <taxon>Viridiplantae</taxon>
        <taxon>Streptophyta</taxon>
        <taxon>Embryophyta</taxon>
        <taxon>Tracheophyta</taxon>
        <taxon>Spermatophyta</taxon>
        <taxon>Magnoliopsida</taxon>
        <taxon>eudicotyledons</taxon>
        <taxon>Gunneridae</taxon>
        <taxon>Pentapetalae</taxon>
        <taxon>Caryophyllales</taxon>
        <taxon>Cactineae</taxon>
        <taxon>Cactaceae</taxon>
        <taxon>Opuntioideae</taxon>
        <taxon>Opuntia</taxon>
    </lineage>
</organism>
<sequence>MDYTASRPRIMDHDVTLQEIQQFFVDYMINDTLGTISNAHLILADQEPEKALSAKCLRLASLHSMAVDFAKTGAPAEMPRALKPREYPDFMERWDKPTYKSQGALGKLYRITVASTIQRSDFIWSEEAAQAAYDRELEAPGFEAFIDTAKSYKDMYLDKMSALLTFYGANSEDEILTGNLRSKSMYLQKDNRRYTEMRDRILVSVKSLQREAKGWFENSCKLEERQRMASAWYHVTYHPSHCQDSGNCLSFPWTVGDVLLTIKSANRKKR</sequence>
<dbReference type="PANTHER" id="PTHR23079">
    <property type="entry name" value="RNA-DEPENDENT RNA POLYMERASE"/>
    <property type="match status" value="1"/>
</dbReference>
<evidence type="ECO:0000256" key="6">
    <source>
        <dbReference type="ARBA" id="ARBA00023158"/>
    </source>
</evidence>
<keyword evidence="6 8" id="KW-0943">RNA-mediated gene silencing</keyword>
<keyword evidence="2 8" id="KW-0696">RNA-directed RNA polymerase</keyword>
<dbReference type="InterPro" id="IPR058752">
    <property type="entry name" value="RDRP_C_head"/>
</dbReference>
<dbReference type="AlphaFoldDB" id="A0A7C9CC90"/>
<evidence type="ECO:0000256" key="1">
    <source>
        <dbReference type="ARBA" id="ARBA00005762"/>
    </source>
</evidence>
<evidence type="ECO:0000256" key="7">
    <source>
        <dbReference type="ARBA" id="ARBA00048744"/>
    </source>
</evidence>
<evidence type="ECO:0000256" key="4">
    <source>
        <dbReference type="ARBA" id="ARBA00022695"/>
    </source>
</evidence>
<comment type="catalytic activity">
    <reaction evidence="7 8">
        <text>RNA(n) + a ribonucleoside 5'-triphosphate = RNA(n+1) + diphosphate</text>
        <dbReference type="Rhea" id="RHEA:21248"/>
        <dbReference type="Rhea" id="RHEA-COMP:14527"/>
        <dbReference type="Rhea" id="RHEA-COMP:17342"/>
        <dbReference type="ChEBI" id="CHEBI:33019"/>
        <dbReference type="ChEBI" id="CHEBI:61557"/>
        <dbReference type="ChEBI" id="CHEBI:140395"/>
        <dbReference type="EC" id="2.7.7.48"/>
    </reaction>
</comment>
<reference evidence="11" key="2">
    <citation type="submission" date="2020-07" db="EMBL/GenBank/DDBJ databases">
        <authorList>
            <person name="Vera ALvarez R."/>
            <person name="Arias-Moreno D.M."/>
            <person name="Jimenez-Jacinto V."/>
            <person name="Jimenez-Bremont J.F."/>
            <person name="Swaminathan K."/>
            <person name="Moose S.P."/>
            <person name="Guerrero-Gonzalez M.L."/>
            <person name="Marino-Ramirez L."/>
            <person name="Landsman D."/>
            <person name="Rodriguez-Kessler M."/>
            <person name="Delgado-Sanchez P."/>
        </authorList>
    </citation>
    <scope>NUCLEOTIDE SEQUENCE</scope>
    <source>
        <tissue evidence="11">Cladode</tissue>
    </source>
</reference>
<feature type="domain" description="RDRP core" evidence="9">
    <location>
        <begin position="1"/>
        <end position="110"/>
    </location>
</feature>
<proteinExistence type="inferred from homology"/>
<evidence type="ECO:0000313" key="11">
    <source>
        <dbReference type="EMBL" id="MBA4615541.1"/>
    </source>
</evidence>
<dbReference type="GO" id="GO:0003968">
    <property type="term" value="F:RNA-directed RNA polymerase activity"/>
    <property type="evidence" value="ECO:0007669"/>
    <property type="project" value="UniProtKB-KW"/>
</dbReference>
<comment type="function">
    <text evidence="8">Probably involved in the RNA silencing pathway and required for the generation of small interfering RNAs (siRNAs).</text>
</comment>
<feature type="domain" description="RDRP C-terminal head" evidence="10">
    <location>
        <begin position="132"/>
        <end position="269"/>
    </location>
</feature>
<reference evidence="11" key="1">
    <citation type="journal article" date="2013" name="J. Plant Res.">
        <title>Effect of fungi and light on seed germination of three Opuntia species from semiarid lands of central Mexico.</title>
        <authorList>
            <person name="Delgado-Sanchez P."/>
            <person name="Jimenez-Bremont J.F."/>
            <person name="Guerrero-Gonzalez Mde L."/>
            <person name="Flores J."/>
        </authorList>
    </citation>
    <scope>NUCLEOTIDE SEQUENCE</scope>
    <source>
        <tissue evidence="11">Cladode</tissue>
    </source>
</reference>
<evidence type="ECO:0000259" key="9">
    <source>
        <dbReference type="Pfam" id="PF05183"/>
    </source>
</evidence>
<dbReference type="GO" id="GO:0030422">
    <property type="term" value="P:siRNA processing"/>
    <property type="evidence" value="ECO:0007669"/>
    <property type="project" value="TreeGrafter"/>
</dbReference>
<evidence type="ECO:0000256" key="5">
    <source>
        <dbReference type="ARBA" id="ARBA00022884"/>
    </source>
</evidence>
<dbReference type="GO" id="GO:0031380">
    <property type="term" value="C:nuclear RNA-directed RNA polymerase complex"/>
    <property type="evidence" value="ECO:0007669"/>
    <property type="project" value="TreeGrafter"/>
</dbReference>
<comment type="similarity">
    <text evidence="1 8">Belongs to the RdRP family.</text>
</comment>
<dbReference type="Pfam" id="PF05183">
    <property type="entry name" value="RdRP"/>
    <property type="match status" value="1"/>
</dbReference>
<dbReference type="GO" id="GO:0003723">
    <property type="term" value="F:RNA binding"/>
    <property type="evidence" value="ECO:0007669"/>
    <property type="project" value="UniProtKB-KW"/>
</dbReference>
<evidence type="ECO:0000259" key="10">
    <source>
        <dbReference type="Pfam" id="PF26253"/>
    </source>
</evidence>
<accession>A0A7C9CC90</accession>
<evidence type="ECO:0000256" key="8">
    <source>
        <dbReference type="RuleBase" id="RU363098"/>
    </source>
</evidence>
<evidence type="ECO:0000256" key="3">
    <source>
        <dbReference type="ARBA" id="ARBA00022679"/>
    </source>
</evidence>
<dbReference type="EC" id="2.7.7.48" evidence="8"/>
<keyword evidence="5 8" id="KW-0694">RNA-binding</keyword>
<dbReference type="Pfam" id="PF26253">
    <property type="entry name" value="RdRP_head"/>
    <property type="match status" value="1"/>
</dbReference>
<keyword evidence="4 8" id="KW-0548">Nucleotidyltransferase</keyword>
<name>A0A7C9CC90_OPUST</name>
<keyword evidence="3 8" id="KW-0808">Transferase</keyword>
<dbReference type="InterPro" id="IPR007855">
    <property type="entry name" value="RDRP"/>
</dbReference>